<dbReference type="AlphaFoldDB" id="A0A2P2L3W5"/>
<sequence>MVRPLFLVPVVRSYLYMFKGMNCLFTKYKHLQLYNNSLFLMGLEIL</sequence>
<accession>A0A2P2L3W5</accession>
<evidence type="ECO:0000313" key="1">
    <source>
        <dbReference type="EMBL" id="MBX12668.1"/>
    </source>
</evidence>
<dbReference type="EMBL" id="GGEC01032184">
    <property type="protein sequence ID" value="MBX12668.1"/>
    <property type="molecule type" value="Transcribed_RNA"/>
</dbReference>
<name>A0A2P2L3W5_RHIMU</name>
<protein>
    <submittedName>
        <fullName evidence="1">Uncharacterized protein</fullName>
    </submittedName>
</protein>
<proteinExistence type="predicted"/>
<reference evidence="1" key="1">
    <citation type="submission" date="2018-02" db="EMBL/GenBank/DDBJ databases">
        <title>Rhizophora mucronata_Transcriptome.</title>
        <authorList>
            <person name="Meera S.P."/>
            <person name="Sreeshan A."/>
            <person name="Augustine A."/>
        </authorList>
    </citation>
    <scope>NUCLEOTIDE SEQUENCE</scope>
    <source>
        <tissue evidence="1">Leaf</tissue>
    </source>
</reference>
<organism evidence="1">
    <name type="scientific">Rhizophora mucronata</name>
    <name type="common">Asiatic mangrove</name>
    <dbReference type="NCBI Taxonomy" id="61149"/>
    <lineage>
        <taxon>Eukaryota</taxon>
        <taxon>Viridiplantae</taxon>
        <taxon>Streptophyta</taxon>
        <taxon>Embryophyta</taxon>
        <taxon>Tracheophyta</taxon>
        <taxon>Spermatophyta</taxon>
        <taxon>Magnoliopsida</taxon>
        <taxon>eudicotyledons</taxon>
        <taxon>Gunneridae</taxon>
        <taxon>Pentapetalae</taxon>
        <taxon>rosids</taxon>
        <taxon>fabids</taxon>
        <taxon>Malpighiales</taxon>
        <taxon>Rhizophoraceae</taxon>
        <taxon>Rhizophora</taxon>
    </lineage>
</organism>